<gene>
    <name evidence="4" type="ORF">Sya03_12520</name>
</gene>
<dbReference type="Pfam" id="PF07676">
    <property type="entry name" value="PD40"/>
    <property type="match status" value="1"/>
</dbReference>
<dbReference type="InterPro" id="IPR002470">
    <property type="entry name" value="Peptidase_S9A"/>
</dbReference>
<protein>
    <submittedName>
        <fullName evidence="4">Peptidase S9</fullName>
    </submittedName>
</protein>
<feature type="domain" description="Peptidase S9 prolyl oligopeptidase catalytic" evidence="3">
    <location>
        <begin position="383"/>
        <end position="584"/>
    </location>
</feature>
<dbReference type="Gene3D" id="2.120.10.30">
    <property type="entry name" value="TolB, C-terminal domain"/>
    <property type="match status" value="1"/>
</dbReference>
<dbReference type="SUPFAM" id="SSF53474">
    <property type="entry name" value="alpha/beta-Hydrolases"/>
    <property type="match status" value="1"/>
</dbReference>
<dbReference type="InterPro" id="IPR011042">
    <property type="entry name" value="6-blade_b-propeller_TolB-like"/>
</dbReference>
<evidence type="ECO:0000313" key="4">
    <source>
        <dbReference type="EMBL" id="GIJ01900.1"/>
    </source>
</evidence>
<organism evidence="4 5">
    <name type="scientific">Spirilliplanes yamanashiensis</name>
    <dbReference type="NCBI Taxonomy" id="42233"/>
    <lineage>
        <taxon>Bacteria</taxon>
        <taxon>Bacillati</taxon>
        <taxon>Actinomycetota</taxon>
        <taxon>Actinomycetes</taxon>
        <taxon>Micromonosporales</taxon>
        <taxon>Micromonosporaceae</taxon>
        <taxon>Spirilliplanes</taxon>
    </lineage>
</organism>
<dbReference type="GO" id="GO:0004252">
    <property type="term" value="F:serine-type endopeptidase activity"/>
    <property type="evidence" value="ECO:0007669"/>
    <property type="project" value="InterPro"/>
</dbReference>
<dbReference type="InterPro" id="IPR029058">
    <property type="entry name" value="AB_hydrolase_fold"/>
</dbReference>
<keyword evidence="2" id="KW-0645">Protease</keyword>
<dbReference type="EMBL" id="BOOY01000006">
    <property type="protein sequence ID" value="GIJ01900.1"/>
    <property type="molecule type" value="Genomic_DNA"/>
</dbReference>
<dbReference type="PANTHER" id="PTHR42776">
    <property type="entry name" value="SERINE PEPTIDASE S9 FAMILY MEMBER"/>
    <property type="match status" value="1"/>
</dbReference>
<dbReference type="Proteomes" id="UP000652013">
    <property type="component" value="Unassembled WGS sequence"/>
</dbReference>
<evidence type="ECO:0000313" key="5">
    <source>
        <dbReference type="Proteomes" id="UP000652013"/>
    </source>
</evidence>
<keyword evidence="5" id="KW-1185">Reference proteome</keyword>
<dbReference type="Gene3D" id="3.40.50.1820">
    <property type="entry name" value="alpha/beta hydrolase"/>
    <property type="match status" value="1"/>
</dbReference>
<evidence type="ECO:0000256" key="2">
    <source>
        <dbReference type="ARBA" id="ARBA00022825"/>
    </source>
</evidence>
<reference evidence="4" key="1">
    <citation type="submission" date="2021-01" db="EMBL/GenBank/DDBJ databases">
        <title>Whole genome shotgun sequence of Spirilliplanes yamanashiensis NBRC 15828.</title>
        <authorList>
            <person name="Komaki H."/>
            <person name="Tamura T."/>
        </authorList>
    </citation>
    <scope>NUCLEOTIDE SEQUENCE</scope>
    <source>
        <strain evidence="4">NBRC 15828</strain>
    </source>
</reference>
<dbReference type="GO" id="GO:0006508">
    <property type="term" value="P:proteolysis"/>
    <property type="evidence" value="ECO:0007669"/>
    <property type="project" value="InterPro"/>
</dbReference>
<keyword evidence="1" id="KW-0378">Hydrolase</keyword>
<dbReference type="InterPro" id="IPR001375">
    <property type="entry name" value="Peptidase_S9_cat"/>
</dbReference>
<dbReference type="PANTHER" id="PTHR42776:SF27">
    <property type="entry name" value="DIPEPTIDYL PEPTIDASE FAMILY MEMBER 6"/>
    <property type="match status" value="1"/>
</dbReference>
<dbReference type="AlphaFoldDB" id="A0A8J3Y5X3"/>
<comment type="caution">
    <text evidence="4">The sequence shown here is derived from an EMBL/GenBank/DDBJ whole genome shotgun (WGS) entry which is preliminary data.</text>
</comment>
<dbReference type="PRINTS" id="PR00862">
    <property type="entry name" value="PROLIGOPTASE"/>
</dbReference>
<keyword evidence="2" id="KW-0720">Serine protease</keyword>
<dbReference type="Gene3D" id="2.130.10.10">
    <property type="entry name" value="YVTN repeat-like/Quinoprotein amine dehydrogenase"/>
    <property type="match status" value="1"/>
</dbReference>
<evidence type="ECO:0000259" key="3">
    <source>
        <dbReference type="Pfam" id="PF00326"/>
    </source>
</evidence>
<dbReference type="InterPro" id="IPR015943">
    <property type="entry name" value="WD40/YVTN_repeat-like_dom_sf"/>
</dbReference>
<name>A0A8J3Y5X3_9ACTN</name>
<accession>A0A8J3Y5X3</accession>
<evidence type="ECO:0000256" key="1">
    <source>
        <dbReference type="ARBA" id="ARBA00022801"/>
    </source>
</evidence>
<proteinExistence type="predicted"/>
<dbReference type="InterPro" id="IPR011659">
    <property type="entry name" value="WD40"/>
</dbReference>
<dbReference type="SUPFAM" id="SSF82171">
    <property type="entry name" value="DPP6 N-terminal domain-like"/>
    <property type="match status" value="1"/>
</dbReference>
<dbReference type="Pfam" id="PF00326">
    <property type="entry name" value="Peptidase_S9"/>
    <property type="match status" value="1"/>
</dbReference>
<dbReference type="RefSeq" id="WP_203937213.1">
    <property type="nucleotide sequence ID" value="NZ_BAAAGJ010000005.1"/>
</dbReference>
<sequence length="585" mass="60990">MTGQLSRVDVTVLPAGWTTAEHAPAGAWSPALSPDGRHAAYVSDRSGAPRVWVQPVGSELTFLVDTGDAPVVSVHWSTGGGWLAVVLAPGGAPRTEVWLVRPDGSALHQVAGFGADTADNVRWLPGRSLLAVTENASRALVVDAVSGERRTLFDDELIALLDVSRDGSRALVRRGPRGAREIVVRSLADGAEHMVAPGDLGVFSADGAAVYALTVVADHFRLVEVTDTAGRVVAARHDAELEGVAASADGSSLALTWNVHGGTSWVSVLDTATGSLRDVPPPGPVVDGVTFSADGSTLALTAEGAALPRSVFVTSPTGMTAVAGGCSPAPAVEPVLHTFAAHDGLTLTGWLYPPAGPGPHPTLLWFHGGPEAQERPGNNPLYQSLAAAGIAVFTPNVRGSSGFGHAFMNADNGALRHAAIADVASCVEYLVAAGVADPARVGCSGRSYGGYLTLAALVTYPSLFAVGVDVCGMSDFATFYAHTEPWIGAAAVSKYGHPVHDAALLRELSPMTRIDRLRTPLMVVHGENDSNVPVVEAEQVVAALRERGVPHRYLLFPGEGHELLCRTNRATYQQAVVDWLQQHLA</sequence>